<keyword evidence="3 6" id="KW-1133">Transmembrane helix</keyword>
<evidence type="ECO:0000256" key="5">
    <source>
        <dbReference type="SAM" id="MobiDB-lite"/>
    </source>
</evidence>
<dbReference type="AlphaFoldDB" id="A0A2P7YJF4"/>
<evidence type="ECO:0000313" key="8">
    <source>
        <dbReference type="Proteomes" id="UP000243723"/>
    </source>
</evidence>
<dbReference type="Pfam" id="PF07690">
    <property type="entry name" value="MFS_1"/>
    <property type="match status" value="1"/>
</dbReference>
<dbReference type="InterPro" id="IPR036259">
    <property type="entry name" value="MFS_trans_sf"/>
</dbReference>
<feature type="compositionally biased region" description="Low complexity" evidence="5">
    <location>
        <begin position="853"/>
        <end position="863"/>
    </location>
</feature>
<dbReference type="Gene3D" id="1.20.1250.20">
    <property type="entry name" value="MFS general substrate transporter like domains"/>
    <property type="match status" value="1"/>
</dbReference>
<name>A0A2P7YJF4_9PEZI</name>
<feature type="transmembrane region" description="Helical" evidence="6">
    <location>
        <begin position="364"/>
        <end position="386"/>
    </location>
</feature>
<dbReference type="SUPFAM" id="SSF103473">
    <property type="entry name" value="MFS general substrate transporter"/>
    <property type="match status" value="1"/>
</dbReference>
<feature type="transmembrane region" description="Helical" evidence="6">
    <location>
        <begin position="392"/>
        <end position="419"/>
    </location>
</feature>
<proteinExistence type="predicted"/>
<gene>
    <name evidence="7" type="ORF">B9Z65_5904</name>
</gene>
<dbReference type="GO" id="GO:0022857">
    <property type="term" value="F:transmembrane transporter activity"/>
    <property type="evidence" value="ECO:0007669"/>
    <property type="project" value="InterPro"/>
</dbReference>
<dbReference type="Proteomes" id="UP000243723">
    <property type="component" value="Unassembled WGS sequence"/>
</dbReference>
<dbReference type="EMBL" id="NHZQ01000422">
    <property type="protein sequence ID" value="PSK36089.1"/>
    <property type="molecule type" value="Genomic_DNA"/>
</dbReference>
<feature type="region of interest" description="Disordered" evidence="5">
    <location>
        <begin position="806"/>
        <end position="863"/>
    </location>
</feature>
<keyword evidence="2 6" id="KW-0812">Transmembrane</keyword>
<feature type="compositionally biased region" description="Gly residues" evidence="5">
    <location>
        <begin position="832"/>
        <end position="852"/>
    </location>
</feature>
<feature type="transmembrane region" description="Helical" evidence="6">
    <location>
        <begin position="440"/>
        <end position="459"/>
    </location>
</feature>
<feature type="compositionally biased region" description="Low complexity" evidence="5">
    <location>
        <begin position="818"/>
        <end position="831"/>
    </location>
</feature>
<dbReference type="OrthoDB" id="194139at2759"/>
<dbReference type="PANTHER" id="PTHR23507:SF1">
    <property type="entry name" value="FI18259P1-RELATED"/>
    <property type="match status" value="1"/>
</dbReference>
<evidence type="ECO:0000256" key="2">
    <source>
        <dbReference type="ARBA" id="ARBA00022692"/>
    </source>
</evidence>
<accession>A0A2P7YJF4</accession>
<feature type="transmembrane region" description="Helical" evidence="6">
    <location>
        <begin position="498"/>
        <end position="518"/>
    </location>
</feature>
<feature type="transmembrane region" description="Helical" evidence="6">
    <location>
        <begin position="465"/>
        <end position="486"/>
    </location>
</feature>
<dbReference type="STRING" id="40998.A0A2P7YJF4"/>
<comment type="subcellular location">
    <subcellularLocation>
        <location evidence="1">Membrane</location>
        <topology evidence="1">Multi-pass membrane protein</topology>
    </subcellularLocation>
</comment>
<organism evidence="7 8">
    <name type="scientific">Elsinoe australis</name>
    <dbReference type="NCBI Taxonomy" id="40998"/>
    <lineage>
        <taxon>Eukaryota</taxon>
        <taxon>Fungi</taxon>
        <taxon>Dikarya</taxon>
        <taxon>Ascomycota</taxon>
        <taxon>Pezizomycotina</taxon>
        <taxon>Dothideomycetes</taxon>
        <taxon>Dothideomycetidae</taxon>
        <taxon>Myriangiales</taxon>
        <taxon>Elsinoaceae</taxon>
        <taxon>Elsinoe</taxon>
    </lineage>
</organism>
<dbReference type="PANTHER" id="PTHR23507">
    <property type="entry name" value="ZGC:174356"/>
    <property type="match status" value="1"/>
</dbReference>
<evidence type="ECO:0000256" key="3">
    <source>
        <dbReference type="ARBA" id="ARBA00022989"/>
    </source>
</evidence>
<reference evidence="7 8" key="1">
    <citation type="submission" date="2017-05" db="EMBL/GenBank/DDBJ databases">
        <title>Draft genome sequence of Elsinoe australis.</title>
        <authorList>
            <person name="Cheng Q."/>
        </authorList>
    </citation>
    <scope>NUCLEOTIDE SEQUENCE [LARGE SCALE GENOMIC DNA]</scope>
    <source>
        <strain evidence="7 8">NL1</strain>
    </source>
</reference>
<feature type="transmembrane region" description="Helical" evidence="6">
    <location>
        <begin position="243"/>
        <end position="265"/>
    </location>
</feature>
<feature type="transmembrane region" description="Helical" evidence="6">
    <location>
        <begin position="271"/>
        <end position="291"/>
    </location>
</feature>
<keyword evidence="4 6" id="KW-0472">Membrane</keyword>
<dbReference type="InterPro" id="IPR011701">
    <property type="entry name" value="MFS"/>
</dbReference>
<feature type="region of interest" description="Disordered" evidence="5">
    <location>
        <begin position="20"/>
        <end position="44"/>
    </location>
</feature>
<evidence type="ECO:0000256" key="1">
    <source>
        <dbReference type="ARBA" id="ARBA00004141"/>
    </source>
</evidence>
<evidence type="ECO:0000313" key="7">
    <source>
        <dbReference type="EMBL" id="PSK36089.1"/>
    </source>
</evidence>
<sequence length="863" mass="95263">MAIEREPDSLSMSSRIRSASIDSMSSNTASMSKHDDERTPLLRKQSSRTLGQVIELPDTTMSGSAFRPKTLLALMMVMIAIFSLGDTISDTPQKRIYESVYCYQYWEEHDPTKILISRENVGPGAIGGVEERWCKVPTIQSQVAVLRGWQIFYDGIPSLLLAVPFGILADRIGRKPIIMLGLISYLLRITWMQFICWFWQAFPIKLVWLSALHGLISGSSPVISAVAITTISDVTDDSTRATSFLWVSASNMIMYFIGPPLGAYLMTINPWIPFFLSSVIFTCCILLFSLVPETLNYSHPSLRLSARDTVPDPHPSLAAEAAEAATPDTTPAPISTSFPARLATLTRSFRTSTHFLRTDARIPLLLLPFIAMMLSLGTQEVLLQYASTRFSISYALATLYISITSGVKVLVLLLLYPLAGHILTSPSSHFAFSGLRKDLTLARAAMLLACVGWVATGFTTSVPQFVAAELLVTLSYGGTSMARSFVTGIVRKDDVAKLYTLVSVVDTVAMMGGGPAMAGLWEWGVGAGEVWMGLPFWVQGAVYALVAGGMWGVEVRKGEEEEEGEDLACREIFPNPRLETAKTPAWKFESRLSAKFIDEFDLEHRRWGYVVYRTIYTAESDADWDKAIRKLRAHVAFSFHYPRLHDPSPNLDPTPDQIAIDKLDLVVQHDPQSLDHADDQTIRSSFQTWVQANSDPESMPQVSMLVCLVIDEESLASLLETPEPTLSNFTQIYRSDAPWVKVMARDYNENAAPPEAYYGWMRAAPHGLVQLYQDLQALEVEELWPFLHYEGQIPFWNGNVGGKLIDPPEGVEGRRRIGGTQRGAQGSTQRGSQGGTQRGQTGGTQRGTGGTQRGPQAGTQVGS</sequence>
<evidence type="ECO:0000256" key="6">
    <source>
        <dbReference type="SAM" id="Phobius"/>
    </source>
</evidence>
<dbReference type="GO" id="GO:0016020">
    <property type="term" value="C:membrane"/>
    <property type="evidence" value="ECO:0007669"/>
    <property type="project" value="UniProtKB-SubCell"/>
</dbReference>
<evidence type="ECO:0008006" key="9">
    <source>
        <dbReference type="Google" id="ProtNLM"/>
    </source>
</evidence>
<feature type="transmembrane region" description="Helical" evidence="6">
    <location>
        <begin position="530"/>
        <end position="553"/>
    </location>
</feature>
<comment type="caution">
    <text evidence="7">The sequence shown here is derived from an EMBL/GenBank/DDBJ whole genome shotgun (WGS) entry which is preliminary data.</text>
</comment>
<protein>
    <recommendedName>
        <fullName evidence="9">Major facilitator superfamily (MFS) profile domain-containing protein</fullName>
    </recommendedName>
</protein>
<feature type="transmembrane region" description="Helical" evidence="6">
    <location>
        <begin position="177"/>
        <end position="200"/>
    </location>
</feature>
<keyword evidence="8" id="KW-1185">Reference proteome</keyword>
<evidence type="ECO:0000256" key="4">
    <source>
        <dbReference type="ARBA" id="ARBA00023136"/>
    </source>
</evidence>
<feature type="transmembrane region" description="Helical" evidence="6">
    <location>
        <begin position="206"/>
        <end position="231"/>
    </location>
</feature>